<dbReference type="InterPro" id="IPR050773">
    <property type="entry name" value="CbxX/CfxQ_RuBisCO_ESX"/>
</dbReference>
<protein>
    <submittedName>
        <fullName evidence="6">AAA family ATPase</fullName>
    </submittedName>
</protein>
<reference evidence="6 7" key="1">
    <citation type="submission" date="2018-08" db="EMBL/GenBank/DDBJ databases">
        <title>A genome reference for cultivated species of the human gut microbiota.</title>
        <authorList>
            <person name="Zou Y."/>
            <person name="Xue W."/>
            <person name="Luo G."/>
        </authorList>
    </citation>
    <scope>NUCLEOTIDE SEQUENCE [LARGE SCALE GENOMIC DNA]</scope>
    <source>
        <strain evidence="6 7">AF42-9</strain>
    </source>
</reference>
<evidence type="ECO:0000313" key="7">
    <source>
        <dbReference type="Proteomes" id="UP000286598"/>
    </source>
</evidence>
<accession>A0A3R6FFV3</accession>
<name>A0A3R6FFV3_9BACT</name>
<dbReference type="CDD" id="cd00009">
    <property type="entry name" value="AAA"/>
    <property type="match status" value="1"/>
</dbReference>
<dbReference type="InterPro" id="IPR003593">
    <property type="entry name" value="AAA+_ATPase"/>
</dbReference>
<dbReference type="AlphaFoldDB" id="A0A3R6FFV3"/>
<dbReference type="GO" id="GO:0016887">
    <property type="term" value="F:ATP hydrolysis activity"/>
    <property type="evidence" value="ECO:0007669"/>
    <property type="project" value="InterPro"/>
</dbReference>
<dbReference type="EMBL" id="QRNO01000095">
    <property type="protein sequence ID" value="RHK47305.1"/>
    <property type="molecule type" value="Genomic_DNA"/>
</dbReference>
<keyword evidence="3" id="KW-0067">ATP-binding</keyword>
<evidence type="ECO:0000313" key="6">
    <source>
        <dbReference type="EMBL" id="RHK47305.1"/>
    </source>
</evidence>
<proteinExistence type="inferred from homology"/>
<dbReference type="Gene3D" id="3.40.50.300">
    <property type="entry name" value="P-loop containing nucleotide triphosphate hydrolases"/>
    <property type="match status" value="1"/>
</dbReference>
<dbReference type="SUPFAM" id="SSF52540">
    <property type="entry name" value="P-loop containing nucleoside triphosphate hydrolases"/>
    <property type="match status" value="1"/>
</dbReference>
<feature type="domain" description="AAA+ ATPase" evidence="5">
    <location>
        <begin position="140"/>
        <end position="279"/>
    </location>
</feature>
<dbReference type="InterPro" id="IPR003959">
    <property type="entry name" value="ATPase_AAA_core"/>
</dbReference>
<evidence type="ECO:0000256" key="4">
    <source>
        <dbReference type="SAM" id="MobiDB-lite"/>
    </source>
</evidence>
<comment type="similarity">
    <text evidence="1">Belongs to the CbxX/CfxQ family.</text>
</comment>
<dbReference type="InterPro" id="IPR000641">
    <property type="entry name" value="CbxX/CfxQ"/>
</dbReference>
<keyword evidence="2" id="KW-0547">Nucleotide-binding</keyword>
<gene>
    <name evidence="6" type="ORF">DW060_12460</name>
</gene>
<evidence type="ECO:0000256" key="1">
    <source>
        <dbReference type="ARBA" id="ARBA00010378"/>
    </source>
</evidence>
<evidence type="ECO:0000259" key="5">
    <source>
        <dbReference type="SMART" id="SM00382"/>
    </source>
</evidence>
<feature type="region of interest" description="Disordered" evidence="4">
    <location>
        <begin position="31"/>
        <end position="76"/>
    </location>
</feature>
<dbReference type="PANTHER" id="PTHR43392">
    <property type="entry name" value="AAA-TYPE ATPASE FAMILY PROTEIN / ANKYRIN REPEAT FAMILY PROTEIN"/>
    <property type="match status" value="1"/>
</dbReference>
<dbReference type="FunFam" id="3.40.50.300:FF:000216">
    <property type="entry name" value="Type VII secretion ATPase EccA"/>
    <property type="match status" value="1"/>
</dbReference>
<dbReference type="Gene3D" id="1.10.8.60">
    <property type="match status" value="1"/>
</dbReference>
<dbReference type="PANTHER" id="PTHR43392:SF2">
    <property type="entry name" value="AAA-TYPE ATPASE FAMILY PROTEIN _ ANKYRIN REPEAT FAMILY PROTEIN"/>
    <property type="match status" value="1"/>
</dbReference>
<dbReference type="GO" id="GO:0005524">
    <property type="term" value="F:ATP binding"/>
    <property type="evidence" value="ECO:0007669"/>
    <property type="project" value="UniProtKB-KW"/>
</dbReference>
<sequence>MTNMQNNTDENFNEDFERLLKQFLSEEYKDVKLDDMQTEDEEDPFLEDEDVDEYEAEDNTPTEKADDICTDNPLPGDVIEQNQNVRVKVEILRPIDNPQEELQKLVGCGNIKKRMDELVALTAYNRMLHEQFPELKQHQVSLHSLFLGNPGTGKTTVCKIFGALLHEAGALSKGHVVICDRGTFIGTLWGDEERAMKQVVEMAQGGVLMIDEAYLLNGKNENDPGKIIVQLLMNLLADESQRDIAVVLCGYKEPMNELLETNPGLLSRFPNRFEFADFSVDELLEITSRRIEEYSYHFTVKAWQKYTDMIALAFSARDTETWGNARFIANQLERIYIQHATRCVKQPPKNHNDLLLITPEDIVPIEMPRRKNRIGFGV</sequence>
<organism evidence="6 7">
    <name type="scientific">Leyella stercorea</name>
    <dbReference type="NCBI Taxonomy" id="363265"/>
    <lineage>
        <taxon>Bacteria</taxon>
        <taxon>Pseudomonadati</taxon>
        <taxon>Bacteroidota</taxon>
        <taxon>Bacteroidia</taxon>
        <taxon>Bacteroidales</taxon>
        <taxon>Prevotellaceae</taxon>
        <taxon>Leyella</taxon>
    </lineage>
</organism>
<dbReference type="Proteomes" id="UP000286598">
    <property type="component" value="Unassembled WGS sequence"/>
</dbReference>
<dbReference type="InterPro" id="IPR027417">
    <property type="entry name" value="P-loop_NTPase"/>
</dbReference>
<evidence type="ECO:0000256" key="3">
    <source>
        <dbReference type="ARBA" id="ARBA00022840"/>
    </source>
</evidence>
<keyword evidence="7" id="KW-1185">Reference proteome</keyword>
<evidence type="ECO:0000256" key="2">
    <source>
        <dbReference type="ARBA" id="ARBA00022741"/>
    </source>
</evidence>
<dbReference type="InterPro" id="IPR041627">
    <property type="entry name" value="AAA_lid_6"/>
</dbReference>
<comment type="caution">
    <text evidence="6">The sequence shown here is derived from an EMBL/GenBank/DDBJ whole genome shotgun (WGS) entry which is preliminary data.</text>
</comment>
<dbReference type="PRINTS" id="PR00819">
    <property type="entry name" value="CBXCFQXSUPER"/>
</dbReference>
<dbReference type="Pfam" id="PF00004">
    <property type="entry name" value="AAA"/>
    <property type="match status" value="1"/>
</dbReference>
<feature type="compositionally biased region" description="Acidic residues" evidence="4">
    <location>
        <begin position="36"/>
        <end position="60"/>
    </location>
</feature>
<dbReference type="Pfam" id="PF17866">
    <property type="entry name" value="AAA_lid_6"/>
    <property type="match status" value="1"/>
</dbReference>
<dbReference type="SMART" id="SM00382">
    <property type="entry name" value="AAA"/>
    <property type="match status" value="1"/>
</dbReference>